<evidence type="ECO:0000313" key="2">
    <source>
        <dbReference type="Proteomes" id="UP000887013"/>
    </source>
</evidence>
<dbReference type="PROSITE" id="PS51257">
    <property type="entry name" value="PROKAR_LIPOPROTEIN"/>
    <property type="match status" value="1"/>
</dbReference>
<evidence type="ECO:0000313" key="1">
    <source>
        <dbReference type="EMBL" id="GFS85226.1"/>
    </source>
</evidence>
<name>A0A8X6T7G1_NEPPI</name>
<keyword evidence="2" id="KW-1185">Reference proteome</keyword>
<dbReference type="AlphaFoldDB" id="A0A8X6T7G1"/>
<reference evidence="1" key="1">
    <citation type="submission" date="2020-08" db="EMBL/GenBank/DDBJ databases">
        <title>Multicomponent nature underlies the extraordinary mechanical properties of spider dragline silk.</title>
        <authorList>
            <person name="Kono N."/>
            <person name="Nakamura H."/>
            <person name="Mori M."/>
            <person name="Yoshida Y."/>
            <person name="Ohtoshi R."/>
            <person name="Malay A.D."/>
            <person name="Moran D.A.P."/>
            <person name="Tomita M."/>
            <person name="Numata K."/>
            <person name="Arakawa K."/>
        </authorList>
    </citation>
    <scope>NUCLEOTIDE SEQUENCE</scope>
</reference>
<protein>
    <submittedName>
        <fullName evidence="1">Uncharacterized protein</fullName>
    </submittedName>
</protein>
<dbReference type="OrthoDB" id="6436613at2759"/>
<dbReference type="Proteomes" id="UP000887013">
    <property type="component" value="Unassembled WGS sequence"/>
</dbReference>
<dbReference type="EMBL" id="BMAW01003722">
    <property type="protein sequence ID" value="GFS85226.1"/>
    <property type="molecule type" value="Genomic_DNA"/>
</dbReference>
<accession>A0A8X6T7G1</accession>
<organism evidence="1 2">
    <name type="scientific">Nephila pilipes</name>
    <name type="common">Giant wood spider</name>
    <name type="synonym">Nephila maculata</name>
    <dbReference type="NCBI Taxonomy" id="299642"/>
    <lineage>
        <taxon>Eukaryota</taxon>
        <taxon>Metazoa</taxon>
        <taxon>Ecdysozoa</taxon>
        <taxon>Arthropoda</taxon>
        <taxon>Chelicerata</taxon>
        <taxon>Arachnida</taxon>
        <taxon>Araneae</taxon>
        <taxon>Araneomorphae</taxon>
        <taxon>Entelegynae</taxon>
        <taxon>Araneoidea</taxon>
        <taxon>Nephilidae</taxon>
        <taxon>Nephila</taxon>
    </lineage>
</organism>
<proteinExistence type="predicted"/>
<comment type="caution">
    <text evidence="1">The sequence shown here is derived from an EMBL/GenBank/DDBJ whole genome shotgun (WGS) entry which is preliminary data.</text>
</comment>
<sequence>MNIKGNASHQFNSYQISLSCDDSIVHPHASSPDESNDKTFDLHSTYNDGFQVRSAKRWHRNRALDSFKNENSRGAEPIPIPSPKRTLWYHNRREIGQSSSHETTDMPAQQNFSEAQQCLRLPAIFARRQCIS</sequence>
<gene>
    <name evidence="1" type="ORF">NPIL_379481</name>
</gene>